<evidence type="ECO:0000256" key="6">
    <source>
        <dbReference type="ARBA" id="ARBA00023136"/>
    </source>
</evidence>
<dbReference type="AlphaFoldDB" id="A0AAX1J9X4"/>
<feature type="transmembrane region" description="Helical" evidence="7">
    <location>
        <begin position="288"/>
        <end position="306"/>
    </location>
</feature>
<feature type="transmembrane region" description="Helical" evidence="7">
    <location>
        <begin position="69"/>
        <end position="90"/>
    </location>
</feature>
<dbReference type="KEGG" id="mku:I2456_23020"/>
<proteinExistence type="predicted"/>
<dbReference type="GO" id="GO:0016020">
    <property type="term" value="C:membrane"/>
    <property type="evidence" value="ECO:0007669"/>
    <property type="project" value="UniProtKB-SubCell"/>
</dbReference>
<evidence type="ECO:0000256" key="1">
    <source>
        <dbReference type="ARBA" id="ARBA00004141"/>
    </source>
</evidence>
<feature type="transmembrane region" description="Helical" evidence="7">
    <location>
        <begin position="318"/>
        <end position="340"/>
    </location>
</feature>
<feature type="transmembrane region" description="Helical" evidence="7">
    <location>
        <begin position="173"/>
        <end position="196"/>
    </location>
</feature>
<reference evidence="9 11" key="1">
    <citation type="journal article" date="2019" name="Emerg. Microbes Infect.">
        <title>Comprehensive subspecies identification of 175 nontuberculous mycobacteria species based on 7547 genomic profiles.</title>
        <authorList>
            <person name="Matsumoto Y."/>
            <person name="Kinjo T."/>
            <person name="Motooka D."/>
            <person name="Nabeya D."/>
            <person name="Jung N."/>
            <person name="Uechi K."/>
            <person name="Horii T."/>
            <person name="Iida T."/>
            <person name="Fujita J."/>
            <person name="Nakamura S."/>
        </authorList>
    </citation>
    <scope>NUCLEOTIDE SEQUENCE [LARGE SCALE GENOMIC DNA]</scope>
    <source>
        <strain evidence="9 11">JCM 13573</strain>
    </source>
</reference>
<evidence type="ECO:0000313" key="9">
    <source>
        <dbReference type="EMBL" id="GFG66666.1"/>
    </source>
</evidence>
<dbReference type="PANTHER" id="PTHR32468">
    <property type="entry name" value="CATION/H + ANTIPORTER"/>
    <property type="match status" value="1"/>
</dbReference>
<dbReference type="Proteomes" id="UP000465306">
    <property type="component" value="Unassembled WGS sequence"/>
</dbReference>
<evidence type="ECO:0000256" key="5">
    <source>
        <dbReference type="ARBA" id="ARBA00023065"/>
    </source>
</evidence>
<evidence type="ECO:0000256" key="4">
    <source>
        <dbReference type="ARBA" id="ARBA00022989"/>
    </source>
</evidence>
<feature type="transmembrane region" description="Helical" evidence="7">
    <location>
        <begin position="377"/>
        <end position="401"/>
    </location>
</feature>
<feature type="transmembrane region" description="Helical" evidence="7">
    <location>
        <begin position="102"/>
        <end position="131"/>
    </location>
</feature>
<dbReference type="RefSeq" id="WP_163703902.1">
    <property type="nucleotide sequence ID" value="NZ_BLKU01000005.1"/>
</dbReference>
<evidence type="ECO:0000256" key="7">
    <source>
        <dbReference type="SAM" id="Phobius"/>
    </source>
</evidence>
<feature type="domain" description="Cation/H+ exchanger transmembrane" evidence="8">
    <location>
        <begin position="18"/>
        <end position="401"/>
    </location>
</feature>
<feature type="transmembrane region" description="Helical" evidence="7">
    <location>
        <begin position="137"/>
        <end position="161"/>
    </location>
</feature>
<feature type="transmembrane region" description="Helical" evidence="7">
    <location>
        <begin position="202"/>
        <end position="225"/>
    </location>
</feature>
<evidence type="ECO:0000313" key="12">
    <source>
        <dbReference type="Proteomes" id="UP000663583"/>
    </source>
</evidence>
<feature type="transmembrane region" description="Helical" evidence="7">
    <location>
        <begin position="6"/>
        <end position="27"/>
    </location>
</feature>
<evidence type="ECO:0000259" key="8">
    <source>
        <dbReference type="Pfam" id="PF00999"/>
    </source>
</evidence>
<dbReference type="EMBL" id="CP065047">
    <property type="protein sequence ID" value="QPI37238.1"/>
    <property type="molecule type" value="Genomic_DNA"/>
</dbReference>
<evidence type="ECO:0000256" key="2">
    <source>
        <dbReference type="ARBA" id="ARBA00022448"/>
    </source>
</evidence>
<name>A0AAX1J9X4_9MYCO</name>
<gene>
    <name evidence="10" type="ORF">I2456_23020</name>
    <name evidence="9" type="ORF">MKUB_41560</name>
</gene>
<feature type="transmembrane region" description="Helical" evidence="7">
    <location>
        <begin position="263"/>
        <end position="281"/>
    </location>
</feature>
<dbReference type="InterPro" id="IPR050794">
    <property type="entry name" value="CPA2_transporter"/>
</dbReference>
<feature type="transmembrane region" description="Helical" evidence="7">
    <location>
        <begin position="39"/>
        <end position="57"/>
    </location>
</feature>
<dbReference type="EMBL" id="BLKU01000005">
    <property type="protein sequence ID" value="GFG66666.1"/>
    <property type="molecule type" value="Genomic_DNA"/>
</dbReference>
<dbReference type="InterPro" id="IPR006153">
    <property type="entry name" value="Cation/H_exchanger_TM"/>
</dbReference>
<evidence type="ECO:0000313" key="11">
    <source>
        <dbReference type="Proteomes" id="UP000465306"/>
    </source>
</evidence>
<keyword evidence="3 7" id="KW-0812">Transmembrane</keyword>
<organism evidence="10 12">
    <name type="scientific">Mycobacterium kubicae</name>
    <dbReference type="NCBI Taxonomy" id="120959"/>
    <lineage>
        <taxon>Bacteria</taxon>
        <taxon>Bacillati</taxon>
        <taxon>Actinomycetota</taxon>
        <taxon>Actinomycetes</taxon>
        <taxon>Mycobacteriales</taxon>
        <taxon>Mycobacteriaceae</taxon>
        <taxon>Mycobacterium</taxon>
        <taxon>Mycobacterium simiae complex</taxon>
    </lineage>
</organism>
<dbReference type="InterPro" id="IPR038770">
    <property type="entry name" value="Na+/solute_symporter_sf"/>
</dbReference>
<comment type="subcellular location">
    <subcellularLocation>
        <location evidence="1">Membrane</location>
        <topology evidence="1">Multi-pass membrane protein</topology>
    </subcellularLocation>
</comment>
<keyword evidence="5" id="KW-0406">Ion transport</keyword>
<sequence length="475" mass="50475">MPAAISIHFFLELTVILATCRLVGLVAKRFGQPQVVGEMIAGVLLGPSLLGSIAPGLQHHLFPPGHTNIVLYTVAQIGLVLYMFLVGLNFDVNLIKHRAGTAAAVSAAGIVVPLLLGALIAVPLLASGIFFTKSVTLVMAMMFLGASIATTAFPMLARIIFETKLSGTPLGTLALACGAADDALSWCILATVLAIHRGSPTVAATAIIGGLVYTVLSLTLGRKAFRGLGTISERRNTVTPSMLCTVLVLLMACAWFTDTTGIYAIFGAFILGVAMPSGFFAEHVTVTLEPLVTTFLLPLFFVYSGLNTQIGLLNSPKLWAVTIGILVVSIAGKGVACSLAARLRKVPLRESIALGSLMNARGLIELILLNIGLEAGIITPTLFTILVLVAIVTTLMATPIFEFVYGRHRSGSDQVQPKRSTISWWPGAGSNRRPSAFQAEFWPTPMCFSRSDQKRNRHSDVLDQSVWLVGPMLAP</sequence>
<dbReference type="Proteomes" id="UP000663583">
    <property type="component" value="Chromosome"/>
</dbReference>
<accession>A0AAX1J9X4</accession>
<keyword evidence="4 7" id="KW-1133">Transmembrane helix</keyword>
<reference evidence="9" key="2">
    <citation type="submission" date="2020-02" db="EMBL/GenBank/DDBJ databases">
        <authorList>
            <person name="Matsumoto Y."/>
            <person name="Kinjo T."/>
            <person name="Motooka D."/>
            <person name="Nabeya D."/>
            <person name="Jung N."/>
            <person name="Uechi K."/>
            <person name="Horii T."/>
            <person name="Iida T."/>
            <person name="Fujita J."/>
            <person name="Nakamura S."/>
        </authorList>
    </citation>
    <scope>NUCLEOTIDE SEQUENCE</scope>
    <source>
        <strain evidence="9">JCM 13573</strain>
    </source>
</reference>
<evidence type="ECO:0000256" key="3">
    <source>
        <dbReference type="ARBA" id="ARBA00022692"/>
    </source>
</evidence>
<dbReference type="GO" id="GO:1902600">
    <property type="term" value="P:proton transmembrane transport"/>
    <property type="evidence" value="ECO:0007669"/>
    <property type="project" value="InterPro"/>
</dbReference>
<evidence type="ECO:0000313" key="10">
    <source>
        <dbReference type="EMBL" id="QPI37238.1"/>
    </source>
</evidence>
<feature type="transmembrane region" description="Helical" evidence="7">
    <location>
        <begin position="237"/>
        <end position="257"/>
    </location>
</feature>
<dbReference type="Pfam" id="PF00999">
    <property type="entry name" value="Na_H_Exchanger"/>
    <property type="match status" value="1"/>
</dbReference>
<dbReference type="GO" id="GO:0015297">
    <property type="term" value="F:antiporter activity"/>
    <property type="evidence" value="ECO:0007669"/>
    <property type="project" value="InterPro"/>
</dbReference>
<dbReference type="Gene3D" id="1.20.1530.20">
    <property type="match status" value="1"/>
</dbReference>
<keyword evidence="2" id="KW-0813">Transport</keyword>
<protein>
    <submittedName>
        <fullName evidence="10">Cation:proton antiporter</fullName>
    </submittedName>
    <submittedName>
        <fullName evidence="9">Potassium transporter</fullName>
    </submittedName>
</protein>
<keyword evidence="6 7" id="KW-0472">Membrane</keyword>
<reference evidence="10" key="3">
    <citation type="submission" date="2020-11" db="EMBL/GenBank/DDBJ databases">
        <title>Intraspecies plasmid and genomic variation of Mycobacterium kubicae revealed by the complete genome sequences of two clinical isolates.</title>
        <authorList>
            <person name="Hendrix J.R."/>
            <person name="Epperson L.E."/>
            <person name="Honda J.R."/>
            <person name="Strong M."/>
        </authorList>
    </citation>
    <scope>NUCLEOTIDE SEQUENCE</scope>
    <source>
        <strain evidence="10">JCM 13573</strain>
    </source>
</reference>
<dbReference type="PANTHER" id="PTHR32468:SF0">
    <property type="entry name" value="K(+)_H(+) ANTIPORTER 1"/>
    <property type="match status" value="1"/>
</dbReference>
<keyword evidence="11" id="KW-1185">Reference proteome</keyword>